<organism evidence="1 2">
    <name type="scientific">Neopusillimonas maritima</name>
    <dbReference type="NCBI Taxonomy" id="2026239"/>
    <lineage>
        <taxon>Bacteria</taxon>
        <taxon>Pseudomonadati</taxon>
        <taxon>Pseudomonadota</taxon>
        <taxon>Betaproteobacteria</taxon>
        <taxon>Burkholderiales</taxon>
        <taxon>Alcaligenaceae</taxon>
        <taxon>Neopusillimonas</taxon>
    </lineage>
</organism>
<dbReference type="Pfam" id="PF13344">
    <property type="entry name" value="Hydrolase_6"/>
    <property type="match status" value="1"/>
</dbReference>
<accession>A0A3A1YXQ1</accession>
<sequence>MTEVKAPDLNAMRGFIFDVDGTLALADRGLNGYAPLPGSLELLELLRSRGLPYVVFTNGSLKTPVQLSQALGNAGIEVAPERALTPPAIAVSVFRNKGYKKILVLGAEGVWKPLVDAGFDVVCAPERADDADAVFIGWYPEFGLPDLDAASRAIWQGAGFYTVSTVPYIASRDGRTLGISGALTAAISSVTDKEAIVVGKPAAEAFAIAREILDVAPEHVAIVGDDPALENEMAHLNGAISVSVHTGLYKANDFARLPENRRPHYSLSGIDQLLELMR</sequence>
<dbReference type="PANTHER" id="PTHR19288">
    <property type="entry name" value="4-NITROPHENYLPHOSPHATASE-RELATED"/>
    <property type="match status" value="1"/>
</dbReference>
<dbReference type="AlphaFoldDB" id="A0A3A1YXQ1"/>
<reference evidence="1 2" key="1">
    <citation type="submission" date="2017-08" db="EMBL/GenBank/DDBJ databases">
        <title>Pusillimonas indicus sp. nov., a member of the family Alcaligenaceae isolated from surface seawater.</title>
        <authorList>
            <person name="Li J."/>
        </authorList>
    </citation>
    <scope>NUCLEOTIDE SEQUENCE [LARGE SCALE GENOMIC DNA]</scope>
    <source>
        <strain evidence="1 2">L52-1-41</strain>
    </source>
</reference>
<protein>
    <recommendedName>
        <fullName evidence="3">Haloacid dehalogenase</fullName>
    </recommendedName>
</protein>
<dbReference type="GO" id="GO:0016791">
    <property type="term" value="F:phosphatase activity"/>
    <property type="evidence" value="ECO:0007669"/>
    <property type="project" value="TreeGrafter"/>
</dbReference>
<proteinExistence type="predicted"/>
<evidence type="ECO:0008006" key="3">
    <source>
        <dbReference type="Google" id="ProtNLM"/>
    </source>
</evidence>
<dbReference type="OrthoDB" id="9810449at2"/>
<name>A0A3A1YXQ1_9BURK</name>
<dbReference type="Gene3D" id="3.40.50.1000">
    <property type="entry name" value="HAD superfamily/HAD-like"/>
    <property type="match status" value="2"/>
</dbReference>
<dbReference type="EMBL" id="NQYH01000004">
    <property type="protein sequence ID" value="RIY41254.1"/>
    <property type="molecule type" value="Genomic_DNA"/>
</dbReference>
<dbReference type="Proteomes" id="UP000266206">
    <property type="component" value="Unassembled WGS sequence"/>
</dbReference>
<dbReference type="InterPro" id="IPR036412">
    <property type="entry name" value="HAD-like_sf"/>
</dbReference>
<comment type="caution">
    <text evidence="1">The sequence shown here is derived from an EMBL/GenBank/DDBJ whole genome shotgun (WGS) entry which is preliminary data.</text>
</comment>
<evidence type="ECO:0000313" key="2">
    <source>
        <dbReference type="Proteomes" id="UP000266206"/>
    </source>
</evidence>
<dbReference type="InterPro" id="IPR023214">
    <property type="entry name" value="HAD_sf"/>
</dbReference>
<dbReference type="Pfam" id="PF13242">
    <property type="entry name" value="Hydrolase_like"/>
    <property type="match status" value="1"/>
</dbReference>
<dbReference type="SUPFAM" id="SSF56784">
    <property type="entry name" value="HAD-like"/>
    <property type="match status" value="1"/>
</dbReference>
<gene>
    <name evidence="1" type="ORF">CJP73_06900</name>
</gene>
<dbReference type="GO" id="GO:0005737">
    <property type="term" value="C:cytoplasm"/>
    <property type="evidence" value="ECO:0007669"/>
    <property type="project" value="TreeGrafter"/>
</dbReference>
<dbReference type="InterPro" id="IPR006357">
    <property type="entry name" value="HAD-SF_hydro_IIA"/>
</dbReference>
<dbReference type="PANTHER" id="PTHR19288:SF46">
    <property type="entry name" value="HALOACID DEHALOGENASE-LIKE HYDROLASE DOMAIN-CONTAINING PROTEIN 2"/>
    <property type="match status" value="1"/>
</dbReference>
<evidence type="ECO:0000313" key="1">
    <source>
        <dbReference type="EMBL" id="RIY41254.1"/>
    </source>
</evidence>
<dbReference type="RefSeq" id="WP_114419419.1">
    <property type="nucleotide sequence ID" value="NZ_NQYH01000004.1"/>
</dbReference>